<accession>A0A511V200</accession>
<evidence type="ECO:0000256" key="1">
    <source>
        <dbReference type="SAM" id="MobiDB-lite"/>
    </source>
</evidence>
<evidence type="ECO:0000313" key="3">
    <source>
        <dbReference type="Proteomes" id="UP000321157"/>
    </source>
</evidence>
<dbReference type="EMBL" id="BJXX01000016">
    <property type="protein sequence ID" value="GEN32936.1"/>
    <property type="molecule type" value="Genomic_DNA"/>
</dbReference>
<dbReference type="Proteomes" id="UP000321157">
    <property type="component" value="Unassembled WGS sequence"/>
</dbReference>
<dbReference type="AlphaFoldDB" id="A0A511V200"/>
<dbReference type="PANTHER" id="PTHR40053:SF1">
    <property type="entry name" value="SPORULATION-CONTROL PROTEIN SPO0M"/>
    <property type="match status" value="1"/>
</dbReference>
<evidence type="ECO:0008006" key="4">
    <source>
        <dbReference type="Google" id="ProtNLM"/>
    </source>
</evidence>
<comment type="caution">
    <text evidence="2">The sequence shown here is derived from an EMBL/GenBank/DDBJ whole genome shotgun (WGS) entry which is preliminary data.</text>
</comment>
<dbReference type="Pfam" id="PF07070">
    <property type="entry name" value="Spo0M"/>
    <property type="match status" value="1"/>
</dbReference>
<proteinExistence type="predicted"/>
<name>A0A511V200_9BACL</name>
<organism evidence="2 3">
    <name type="scientific">Aneurinibacillus danicus</name>
    <dbReference type="NCBI Taxonomy" id="267746"/>
    <lineage>
        <taxon>Bacteria</taxon>
        <taxon>Bacillati</taxon>
        <taxon>Bacillota</taxon>
        <taxon>Bacilli</taxon>
        <taxon>Bacillales</taxon>
        <taxon>Paenibacillaceae</taxon>
        <taxon>Aneurinibacillus group</taxon>
        <taxon>Aneurinibacillus</taxon>
    </lineage>
</organism>
<dbReference type="RefSeq" id="WP_146808235.1">
    <property type="nucleotide sequence ID" value="NZ_BJXX01000016.1"/>
</dbReference>
<dbReference type="PANTHER" id="PTHR40053">
    <property type="entry name" value="SPORULATION-CONTROL PROTEIN SPO0M"/>
    <property type="match status" value="1"/>
</dbReference>
<sequence length="321" mass="36095">MFKKMMAKIGIGSAKVDLILKQNEYTLGDKVEGEVILQGGSVAQELNKIDVDFVLHLRTKQKEYRQVVSTISIPIMKTLRAGERQTIPFTYDLPKDLLVSSHMVAYYFATNLDIAAGVDSKDNDYIRVNPPARFMNILRAFEELGLREKHDSRAFDGYTQEFEFFPTSFLRDRVKEVEFVAAIEEHQIRLLLELDLYSFGREVEIKQEIVLSNELLSDVSRLADYLRDVMAEMAGNPEAYLYHRHSMPYGHGNHRHGGFAGAIGGLAAGLLGGMVISEIMNEIMEDEGVEEALGGAEEMIGEEEGEEDGGFFDDFFGGDDE</sequence>
<dbReference type="OrthoDB" id="2351239at2"/>
<gene>
    <name evidence="2" type="ORF">ADA01nite_03960</name>
</gene>
<keyword evidence="3" id="KW-1185">Reference proteome</keyword>
<reference evidence="2 3" key="1">
    <citation type="submission" date="2019-07" db="EMBL/GenBank/DDBJ databases">
        <title>Whole genome shotgun sequence of Aneurinibacillus danicus NBRC 102444.</title>
        <authorList>
            <person name="Hosoyama A."/>
            <person name="Uohara A."/>
            <person name="Ohji S."/>
            <person name="Ichikawa N."/>
        </authorList>
    </citation>
    <scope>NUCLEOTIDE SEQUENCE [LARGE SCALE GENOMIC DNA]</scope>
    <source>
        <strain evidence="2 3">NBRC 102444</strain>
    </source>
</reference>
<protein>
    <recommendedName>
        <fullName evidence="4">Sporulation-control protein</fullName>
    </recommendedName>
</protein>
<dbReference type="InterPro" id="IPR009776">
    <property type="entry name" value="Spore_0_M"/>
</dbReference>
<evidence type="ECO:0000313" key="2">
    <source>
        <dbReference type="EMBL" id="GEN32936.1"/>
    </source>
</evidence>
<feature type="region of interest" description="Disordered" evidence="1">
    <location>
        <begin position="301"/>
        <end position="321"/>
    </location>
</feature>